<gene>
    <name evidence="7" type="primary">pehX</name>
    <name evidence="7" type="ORF">AS52_01921</name>
</gene>
<evidence type="ECO:0000313" key="8">
    <source>
        <dbReference type="Proteomes" id="UP000036410"/>
    </source>
</evidence>
<dbReference type="Pfam" id="PF00295">
    <property type="entry name" value="Glyco_hydro_28"/>
    <property type="match status" value="1"/>
</dbReference>
<dbReference type="GO" id="GO:0033917">
    <property type="term" value="F:exo-poly-alpha-galacturonosidase activity"/>
    <property type="evidence" value="ECO:0007669"/>
    <property type="project" value="UniProtKB-EC"/>
</dbReference>
<sequence length="465" mass="51734">MKKYVLSLFVMTLMLILPFSAQGEALSASEKITAVKEQIQPPSFPNRTFNIKRYGAAGDGKSDSTAAFKKAIEAANKAGGGRVVVPPGTYVTGAIYLKSNVNLHVMKKATIKFSQNPDKYLPAVLTRWEGVELYNYSPLIYAYNEKNIAITGEGTLDGQGDNEHWWPWKGKKEFGWKEGEPNQQQDRDLLFKMAEEKVPVKERVFGKGHYLRPSFIQPYHSKNIMIKGVTILNSPMWQINPVLSENILIDDVKIIGHGPNNDGVDPESSKNVLIKDSYFDNGDDCIAIKSGRNADGRRINVPSENIIIEGNEMKDGHGGVVIGSEISGSVRNVFAQHNVMDSPNLDRALRIKTNSVRGGTIEDIDFSNNTVKSVGSEVIQIDMYYEEGDTGNFTPVVRNINIENLQSNGGKYGLWIRAYERSPVTNLTIRHSNFQHVATPLLMENVKNPVFEEFCINGSCMNTNP</sequence>
<feature type="domain" description="Rhamnogalacturonase A/B/Epimerase-like pectate lyase" evidence="6">
    <location>
        <begin position="49"/>
        <end position="103"/>
    </location>
</feature>
<dbReference type="RefSeq" id="WP_223546531.1">
    <property type="nucleotide sequence ID" value="NZ_CP010586.1"/>
</dbReference>
<dbReference type="SMART" id="SM00710">
    <property type="entry name" value="PbH1"/>
    <property type="match status" value="6"/>
</dbReference>
<comment type="similarity">
    <text evidence="1 4">Belongs to the glycosyl hydrolase 28 family.</text>
</comment>
<evidence type="ECO:0000256" key="2">
    <source>
        <dbReference type="ARBA" id="ARBA00022801"/>
    </source>
</evidence>
<dbReference type="GO" id="GO:0005975">
    <property type="term" value="P:carbohydrate metabolic process"/>
    <property type="evidence" value="ECO:0007669"/>
    <property type="project" value="InterPro"/>
</dbReference>
<dbReference type="EMBL" id="CP010586">
    <property type="protein sequence ID" value="AKP76886.1"/>
    <property type="molecule type" value="Genomic_DNA"/>
</dbReference>
<organism evidence="7 8">
    <name type="scientific">Priestia megaterium Q3</name>
    <dbReference type="NCBI Taxonomy" id="1452722"/>
    <lineage>
        <taxon>Bacteria</taxon>
        <taxon>Bacillati</taxon>
        <taxon>Bacillota</taxon>
        <taxon>Bacilli</taxon>
        <taxon>Bacillales</taxon>
        <taxon>Bacillaceae</taxon>
        <taxon>Priestia</taxon>
    </lineage>
</organism>
<dbReference type="Pfam" id="PF12708">
    <property type="entry name" value="Pect-lyase_RHGA_epim"/>
    <property type="match status" value="1"/>
</dbReference>
<dbReference type="InterPro" id="IPR051801">
    <property type="entry name" value="GH28_Enzymes"/>
</dbReference>
<dbReference type="InterPro" id="IPR006626">
    <property type="entry name" value="PbH1"/>
</dbReference>
<accession>A0A806TYV3</accession>
<dbReference type="PANTHER" id="PTHR31339:SF9">
    <property type="entry name" value="PLASMIN AND FIBRONECTIN-BINDING PROTEIN A"/>
    <property type="match status" value="1"/>
</dbReference>
<keyword evidence="3 4" id="KW-0326">Glycosidase</keyword>
<evidence type="ECO:0000313" key="7">
    <source>
        <dbReference type="EMBL" id="AKP76886.1"/>
    </source>
</evidence>
<proteinExistence type="inferred from homology"/>
<dbReference type="InterPro" id="IPR000743">
    <property type="entry name" value="Glyco_hydro_28"/>
</dbReference>
<keyword evidence="2 4" id="KW-0378">Hydrolase</keyword>
<evidence type="ECO:0000256" key="3">
    <source>
        <dbReference type="ARBA" id="ARBA00023295"/>
    </source>
</evidence>
<keyword evidence="5" id="KW-0732">Signal</keyword>
<dbReference type="InterPro" id="IPR012334">
    <property type="entry name" value="Pectin_lyas_fold"/>
</dbReference>
<dbReference type="InterPro" id="IPR011050">
    <property type="entry name" value="Pectin_lyase_fold/virulence"/>
</dbReference>
<dbReference type="PROSITE" id="PS00502">
    <property type="entry name" value="POLYGALACTURONASE"/>
    <property type="match status" value="1"/>
</dbReference>
<dbReference type="SUPFAM" id="SSF51126">
    <property type="entry name" value="Pectin lyase-like"/>
    <property type="match status" value="1"/>
</dbReference>
<reference evidence="7 8" key="1">
    <citation type="submission" date="2015-01" db="EMBL/GenBank/DDBJ databases">
        <title>Genome sequence of bacillus megaterium Q3.</title>
        <authorList>
            <person name="Wang Y."/>
            <person name="Luo K."/>
            <person name="Bai L."/>
            <person name="Luo F."/>
        </authorList>
    </citation>
    <scope>NUCLEOTIDE SEQUENCE [LARGE SCALE GENOMIC DNA]</scope>
    <source>
        <strain evidence="7 8">Q3</strain>
    </source>
</reference>
<dbReference type="PANTHER" id="PTHR31339">
    <property type="entry name" value="PECTIN LYASE-RELATED"/>
    <property type="match status" value="1"/>
</dbReference>
<evidence type="ECO:0000256" key="1">
    <source>
        <dbReference type="ARBA" id="ARBA00008834"/>
    </source>
</evidence>
<dbReference type="GO" id="GO:0004650">
    <property type="term" value="F:polygalacturonase activity"/>
    <property type="evidence" value="ECO:0007669"/>
    <property type="project" value="InterPro"/>
</dbReference>
<name>A0A806TYV3_PRIMG</name>
<evidence type="ECO:0000256" key="4">
    <source>
        <dbReference type="RuleBase" id="RU361169"/>
    </source>
</evidence>
<feature type="signal peptide" evidence="5">
    <location>
        <begin position="1"/>
        <end position="21"/>
    </location>
</feature>
<feature type="chain" id="PRO_5039172311" evidence="5">
    <location>
        <begin position="22"/>
        <end position="465"/>
    </location>
</feature>
<dbReference type="Proteomes" id="UP000036410">
    <property type="component" value="Chromosome"/>
</dbReference>
<dbReference type="InterPro" id="IPR024535">
    <property type="entry name" value="RHGA/B-epi-like_pectate_lyase"/>
</dbReference>
<dbReference type="AlphaFoldDB" id="A0A806TYV3"/>
<evidence type="ECO:0000259" key="6">
    <source>
        <dbReference type="Pfam" id="PF12708"/>
    </source>
</evidence>
<protein>
    <submittedName>
        <fullName evidence="7">Exo-poly-alpha-D-galacturonosidase</fullName>
        <ecNumber evidence="7">3.2.1.82</ecNumber>
    </submittedName>
</protein>
<evidence type="ECO:0000256" key="5">
    <source>
        <dbReference type="SAM" id="SignalP"/>
    </source>
</evidence>
<dbReference type="GeneID" id="48012469"/>
<dbReference type="Gene3D" id="2.160.20.10">
    <property type="entry name" value="Single-stranded right-handed beta-helix, Pectin lyase-like"/>
    <property type="match status" value="1"/>
</dbReference>
<dbReference type="EC" id="3.2.1.82" evidence="7"/>